<gene>
    <name evidence="6" type="ORF">theurythT_31420</name>
</gene>
<evidence type="ECO:0000313" key="6">
    <source>
        <dbReference type="EMBL" id="GLX83689.1"/>
    </source>
</evidence>
<name>A0ABQ6H891_9GAMM</name>
<keyword evidence="7" id="KW-1185">Reference proteome</keyword>
<dbReference type="EMBL" id="BSSU01000021">
    <property type="protein sequence ID" value="GLX83689.1"/>
    <property type="molecule type" value="Genomic_DNA"/>
</dbReference>
<evidence type="ECO:0000256" key="2">
    <source>
        <dbReference type="ARBA" id="ARBA00022692"/>
    </source>
</evidence>
<evidence type="ECO:0000256" key="1">
    <source>
        <dbReference type="ARBA" id="ARBA00004141"/>
    </source>
</evidence>
<protein>
    <recommendedName>
        <fullName evidence="8">Acyltransferase</fullName>
    </recommendedName>
</protein>
<dbReference type="Proteomes" id="UP001157133">
    <property type="component" value="Unassembled WGS sequence"/>
</dbReference>
<keyword evidence="4 5" id="KW-0472">Membrane</keyword>
<feature type="transmembrane region" description="Helical" evidence="5">
    <location>
        <begin position="123"/>
        <end position="141"/>
    </location>
</feature>
<dbReference type="InterPro" id="IPR004299">
    <property type="entry name" value="MBOAT_fam"/>
</dbReference>
<feature type="transmembrane region" description="Helical" evidence="5">
    <location>
        <begin position="93"/>
        <end position="116"/>
    </location>
</feature>
<evidence type="ECO:0008006" key="8">
    <source>
        <dbReference type="Google" id="ProtNLM"/>
    </source>
</evidence>
<keyword evidence="2 5" id="KW-0812">Transmembrane</keyword>
<comment type="subcellular location">
    <subcellularLocation>
        <location evidence="1">Membrane</location>
        <topology evidence="1">Multi-pass membrane protein</topology>
    </subcellularLocation>
</comment>
<dbReference type="Pfam" id="PF03062">
    <property type="entry name" value="MBOAT"/>
    <property type="match status" value="1"/>
</dbReference>
<organism evidence="6 7">
    <name type="scientific">Thalassotalea eurytherma</name>
    <dbReference type="NCBI Taxonomy" id="1144278"/>
    <lineage>
        <taxon>Bacteria</taxon>
        <taxon>Pseudomonadati</taxon>
        <taxon>Pseudomonadota</taxon>
        <taxon>Gammaproteobacteria</taxon>
        <taxon>Alteromonadales</taxon>
        <taxon>Colwelliaceae</taxon>
        <taxon>Thalassotalea</taxon>
    </lineage>
</organism>
<evidence type="ECO:0000256" key="3">
    <source>
        <dbReference type="ARBA" id="ARBA00022989"/>
    </source>
</evidence>
<proteinExistence type="predicted"/>
<accession>A0ABQ6H891</accession>
<evidence type="ECO:0000256" key="4">
    <source>
        <dbReference type="ARBA" id="ARBA00023136"/>
    </source>
</evidence>
<sequence>MQASITLAQYVKRRTGVALGGKGSLSAMLYNSLGASNFAQFWQYWNPIWSYYLAKYVMKPLHQVLPGGLAMLLTFAVSGALHDLAVAIIKWQVFFFFTPWFVLMGGIALIGQVLGLSYRQYSWLIRATCNSIFIVLSYYLTHLLLVY</sequence>
<keyword evidence="3 5" id="KW-1133">Transmembrane helix</keyword>
<evidence type="ECO:0000313" key="7">
    <source>
        <dbReference type="Proteomes" id="UP001157133"/>
    </source>
</evidence>
<evidence type="ECO:0000256" key="5">
    <source>
        <dbReference type="SAM" id="Phobius"/>
    </source>
</evidence>
<feature type="transmembrane region" description="Helical" evidence="5">
    <location>
        <begin position="64"/>
        <end position="81"/>
    </location>
</feature>
<comment type="caution">
    <text evidence="6">The sequence shown here is derived from an EMBL/GenBank/DDBJ whole genome shotgun (WGS) entry which is preliminary data.</text>
</comment>
<dbReference type="RefSeq" id="WP_284209169.1">
    <property type="nucleotide sequence ID" value="NZ_BSSU01000021.1"/>
</dbReference>
<reference evidence="6 7" key="1">
    <citation type="submission" date="2023-03" db="EMBL/GenBank/DDBJ databases">
        <title>Draft genome sequence of Thalassotalea eurytherma JCM 18482T.</title>
        <authorList>
            <person name="Sawabe T."/>
        </authorList>
    </citation>
    <scope>NUCLEOTIDE SEQUENCE [LARGE SCALE GENOMIC DNA]</scope>
    <source>
        <strain evidence="6 7">JCM 18482</strain>
    </source>
</reference>